<dbReference type="NCBIfam" id="TIGR01640">
    <property type="entry name" value="F_box_assoc_1"/>
    <property type="match status" value="1"/>
</dbReference>
<feature type="domain" description="F-box" evidence="1">
    <location>
        <begin position="21"/>
        <end position="71"/>
    </location>
</feature>
<dbReference type="STRING" id="3871.A0A1J7H481"/>
<dbReference type="PANTHER" id="PTHR31672:SF10">
    <property type="entry name" value="F-BOX DOMAIN-CONTAINING PROTEIN"/>
    <property type="match status" value="1"/>
</dbReference>
<dbReference type="OrthoDB" id="591557at2759"/>
<reference evidence="2 3" key="1">
    <citation type="journal article" date="2017" name="Plant Biotechnol. J.">
        <title>A comprehensive draft genome sequence for lupin (Lupinus angustifolius), an emerging health food: insights into plant-microbe interactions and legume evolution.</title>
        <authorList>
            <person name="Hane J.K."/>
            <person name="Ming Y."/>
            <person name="Kamphuis L.G."/>
            <person name="Nelson M.N."/>
            <person name="Garg G."/>
            <person name="Atkins C.A."/>
            <person name="Bayer P.E."/>
            <person name="Bravo A."/>
            <person name="Bringans S."/>
            <person name="Cannon S."/>
            <person name="Edwards D."/>
            <person name="Foley R."/>
            <person name="Gao L.L."/>
            <person name="Harrison M.J."/>
            <person name="Huang W."/>
            <person name="Hurgobin B."/>
            <person name="Li S."/>
            <person name="Liu C.W."/>
            <person name="McGrath A."/>
            <person name="Morahan G."/>
            <person name="Murray J."/>
            <person name="Weller J."/>
            <person name="Jian J."/>
            <person name="Singh K.B."/>
        </authorList>
    </citation>
    <scope>NUCLEOTIDE SEQUENCE [LARGE SCALE GENOMIC DNA]</scope>
    <source>
        <strain evidence="3">cv. Tanjil</strain>
        <tissue evidence="2">Whole plant</tissue>
    </source>
</reference>
<keyword evidence="3" id="KW-1185">Reference proteome</keyword>
<dbReference type="InterPro" id="IPR006527">
    <property type="entry name" value="F-box-assoc_dom_typ1"/>
</dbReference>
<dbReference type="Gramene" id="OIW07550">
    <property type="protein sequence ID" value="OIW07550"/>
    <property type="gene ID" value="TanjilG_08437"/>
</dbReference>
<name>A0A1J7H481_LUPAN</name>
<dbReference type="EMBL" id="CM007367">
    <property type="protein sequence ID" value="OIW07550.1"/>
    <property type="molecule type" value="Genomic_DNA"/>
</dbReference>
<dbReference type="InterPro" id="IPR036047">
    <property type="entry name" value="F-box-like_dom_sf"/>
</dbReference>
<dbReference type="InterPro" id="IPR001810">
    <property type="entry name" value="F-box_dom"/>
</dbReference>
<evidence type="ECO:0000259" key="1">
    <source>
        <dbReference type="PROSITE" id="PS50181"/>
    </source>
</evidence>
<evidence type="ECO:0000313" key="3">
    <source>
        <dbReference type="Proteomes" id="UP000188354"/>
    </source>
</evidence>
<dbReference type="Pfam" id="PF07734">
    <property type="entry name" value="FBA_1"/>
    <property type="match status" value="1"/>
</dbReference>
<dbReference type="InterPro" id="IPR050796">
    <property type="entry name" value="SCF_F-box_component"/>
</dbReference>
<dbReference type="SMART" id="SM00256">
    <property type="entry name" value="FBOX"/>
    <property type="match status" value="1"/>
</dbReference>
<dbReference type="Pfam" id="PF00646">
    <property type="entry name" value="F-box"/>
    <property type="match status" value="1"/>
</dbReference>
<sequence>MFVAVETNASKKPRFAAPPSPVEIAFIPYDLIIDILSRIPVKFLLRFKPVCKSWKTLISDPQFAKIHFQRSITDSTFTHHRLMPQACFLRDDIVSCSVESLLHNYDVVAESLGYPLHPHYDVVGYSNGLCCLVYNREKVRLWNPCTKLVSRESPSLFICDRPNRKTVFGFGYDESSDTYKVVSVFVDFYGKTLGSVFSFGGENCYWKEVHGFPDVTPEWGKSGECARGTLNWLAKAPIPDGMRNDKYYVIVSFDLGNETCREYLLPHDIDRSCSVGTTFGVLRDCLCVSQNYEVTSFIVWQMMEHGVKESWTRLLNISYVDLGLKVYAFLEPLCMSEKGDILMNTNIEECKVVLYNPGDNRLERHNILSKKSWFRSKIYVESLVSPPC</sequence>
<dbReference type="AlphaFoldDB" id="A0A1J7H481"/>
<dbReference type="Gene3D" id="1.20.1280.50">
    <property type="match status" value="1"/>
</dbReference>
<dbReference type="InterPro" id="IPR017451">
    <property type="entry name" value="F-box-assoc_interact_dom"/>
</dbReference>
<accession>A0A1J7H481</accession>
<dbReference type="PROSITE" id="PS50181">
    <property type="entry name" value="FBOX"/>
    <property type="match status" value="1"/>
</dbReference>
<organism evidence="2 3">
    <name type="scientific">Lupinus angustifolius</name>
    <name type="common">Narrow-leaved blue lupine</name>
    <dbReference type="NCBI Taxonomy" id="3871"/>
    <lineage>
        <taxon>Eukaryota</taxon>
        <taxon>Viridiplantae</taxon>
        <taxon>Streptophyta</taxon>
        <taxon>Embryophyta</taxon>
        <taxon>Tracheophyta</taxon>
        <taxon>Spermatophyta</taxon>
        <taxon>Magnoliopsida</taxon>
        <taxon>eudicotyledons</taxon>
        <taxon>Gunneridae</taxon>
        <taxon>Pentapetalae</taxon>
        <taxon>rosids</taxon>
        <taxon>fabids</taxon>
        <taxon>Fabales</taxon>
        <taxon>Fabaceae</taxon>
        <taxon>Papilionoideae</taxon>
        <taxon>50 kb inversion clade</taxon>
        <taxon>genistoids sensu lato</taxon>
        <taxon>core genistoids</taxon>
        <taxon>Genisteae</taxon>
        <taxon>Lupinus</taxon>
    </lineage>
</organism>
<evidence type="ECO:0000313" key="2">
    <source>
        <dbReference type="EMBL" id="OIW07550.1"/>
    </source>
</evidence>
<proteinExistence type="predicted"/>
<protein>
    <recommendedName>
        <fullName evidence="1">F-box domain-containing protein</fullName>
    </recommendedName>
</protein>
<gene>
    <name evidence="2" type="ORF">TanjilG_08437</name>
</gene>
<dbReference type="PANTHER" id="PTHR31672">
    <property type="entry name" value="BNACNNG10540D PROTEIN"/>
    <property type="match status" value="1"/>
</dbReference>
<dbReference type="OMA" id="EDECFTI"/>
<dbReference type="SUPFAM" id="SSF81383">
    <property type="entry name" value="F-box domain"/>
    <property type="match status" value="1"/>
</dbReference>
<dbReference type="CDD" id="cd22157">
    <property type="entry name" value="F-box_AtFBW1-like"/>
    <property type="match status" value="1"/>
</dbReference>
<dbReference type="KEGG" id="lang:109352536"/>
<dbReference type="Proteomes" id="UP000188354">
    <property type="component" value="Chromosome LG07"/>
</dbReference>